<dbReference type="Proteomes" id="UP000887013">
    <property type="component" value="Unassembled WGS sequence"/>
</dbReference>
<proteinExistence type="predicted"/>
<protein>
    <submittedName>
        <fullName evidence="1">Uncharacterized protein</fullName>
    </submittedName>
</protein>
<evidence type="ECO:0000313" key="2">
    <source>
        <dbReference type="Proteomes" id="UP000887013"/>
    </source>
</evidence>
<dbReference type="AlphaFoldDB" id="A0A8X6UGM9"/>
<keyword evidence="2" id="KW-1185">Reference proteome</keyword>
<organism evidence="1 2">
    <name type="scientific">Nephila pilipes</name>
    <name type="common">Giant wood spider</name>
    <name type="synonym">Nephila maculata</name>
    <dbReference type="NCBI Taxonomy" id="299642"/>
    <lineage>
        <taxon>Eukaryota</taxon>
        <taxon>Metazoa</taxon>
        <taxon>Ecdysozoa</taxon>
        <taxon>Arthropoda</taxon>
        <taxon>Chelicerata</taxon>
        <taxon>Arachnida</taxon>
        <taxon>Araneae</taxon>
        <taxon>Araneomorphae</taxon>
        <taxon>Entelegynae</taxon>
        <taxon>Araneoidea</taxon>
        <taxon>Nephilidae</taxon>
        <taxon>Nephila</taxon>
    </lineage>
</organism>
<reference evidence="1" key="1">
    <citation type="submission" date="2020-08" db="EMBL/GenBank/DDBJ databases">
        <title>Multicomponent nature underlies the extraordinary mechanical properties of spider dragline silk.</title>
        <authorList>
            <person name="Kono N."/>
            <person name="Nakamura H."/>
            <person name="Mori M."/>
            <person name="Yoshida Y."/>
            <person name="Ohtoshi R."/>
            <person name="Malay A.D."/>
            <person name="Moran D.A.P."/>
            <person name="Tomita M."/>
            <person name="Numata K."/>
            <person name="Arakawa K."/>
        </authorList>
    </citation>
    <scope>NUCLEOTIDE SEQUENCE</scope>
</reference>
<evidence type="ECO:0000313" key="1">
    <source>
        <dbReference type="EMBL" id="GFU08166.1"/>
    </source>
</evidence>
<feature type="non-terminal residue" evidence="1">
    <location>
        <position position="1"/>
    </location>
</feature>
<gene>
    <name evidence="1" type="ORF">NPIL_65961</name>
</gene>
<dbReference type="EMBL" id="BMAW01124501">
    <property type="protein sequence ID" value="GFU08166.1"/>
    <property type="molecule type" value="Genomic_DNA"/>
</dbReference>
<comment type="caution">
    <text evidence="1">The sequence shown here is derived from an EMBL/GenBank/DDBJ whole genome shotgun (WGS) entry which is preliminary data.</text>
</comment>
<sequence>HFGSLLDFLRRKSKLFISRKLQGKPSTTNS</sequence>
<name>A0A8X6UGM9_NEPPI</name>
<accession>A0A8X6UGM9</accession>